<dbReference type="EMBL" id="AQQR01000006">
    <property type="protein sequence ID" value="OWU72639.1"/>
    <property type="molecule type" value="Genomic_DNA"/>
</dbReference>
<keyword evidence="4" id="KW-1185">Reference proteome</keyword>
<dbReference type="Proteomes" id="UP000215377">
    <property type="component" value="Unassembled WGS sequence"/>
</dbReference>
<sequence length="548" mass="59575">MDSWRVRLRGGDVGQVMSAEDDYAEAERLVSRAIENNATRLSLNELTDLETLPDTISRISTLEELELGGTRITDVERIKHLPRLKTLRLNGSPVANAKPLFETPGLETLNLSGTQVEQIPNFRKSQKPSGLLNLSLADTPLWDVTQLQFLLSLETLNLSNTEVEDIGSLRALYNLQALDLTGSKVSDLRAIAKVKFDRVGGERRRGLHFAGTPAAISTPELAELSRIEDDAERTAETLAYLKTLPPWPKTWERGQAMAGANAEPDLPKQQPAPVEVVIHDDRIGLSAAHHAADSAVELRARQGWTALQDFLDDLEDQRPRIGNSMPRLAKALDRLAAALGEDYDNVNAIALGTHGDRVIRQSAEAREVLMEEDAADVEAFAASLALLLERFPEWLAYKADAVSAIPTVEETEALAQEVEQALGDLDEEPFVSPDVTLAMEDIMAFAQEAPDDPVAAKGLRASAANVISAMGAMALTGARWMRNQGLDLARMSVEETKQAIAKSVGAAVSVTAVGYFTLKAAEFAGLASRMATEWPWLAPLLRALGITI</sequence>
<protein>
    <submittedName>
        <fullName evidence="3">Uncharacterized protein</fullName>
    </submittedName>
</protein>
<dbReference type="SUPFAM" id="SSF52058">
    <property type="entry name" value="L domain-like"/>
    <property type="match status" value="1"/>
</dbReference>
<dbReference type="Pfam" id="PF12799">
    <property type="entry name" value="LRR_4"/>
    <property type="match status" value="1"/>
</dbReference>
<accession>A0A225NGG5</accession>
<dbReference type="PROSITE" id="PS51450">
    <property type="entry name" value="LRR"/>
    <property type="match status" value="1"/>
</dbReference>
<dbReference type="PANTHER" id="PTHR46652:SF3">
    <property type="entry name" value="LEUCINE-RICH REPEAT-CONTAINING PROTEIN 9"/>
    <property type="match status" value="1"/>
</dbReference>
<dbReference type="Gene3D" id="3.80.10.10">
    <property type="entry name" value="Ribonuclease Inhibitor"/>
    <property type="match status" value="1"/>
</dbReference>
<organism evidence="3 4">
    <name type="scientific">Marinibacterium profundimaris</name>
    <dbReference type="NCBI Taxonomy" id="1679460"/>
    <lineage>
        <taxon>Bacteria</taxon>
        <taxon>Pseudomonadati</taxon>
        <taxon>Pseudomonadota</taxon>
        <taxon>Alphaproteobacteria</taxon>
        <taxon>Rhodobacterales</taxon>
        <taxon>Paracoccaceae</taxon>
        <taxon>Marinibacterium</taxon>
    </lineage>
</organism>
<dbReference type="InterPro" id="IPR025875">
    <property type="entry name" value="Leu-rich_rpt_4"/>
</dbReference>
<dbReference type="InterPro" id="IPR050836">
    <property type="entry name" value="SDS22/Internalin_LRR"/>
</dbReference>
<dbReference type="InterPro" id="IPR001611">
    <property type="entry name" value="Leu-rich_rpt"/>
</dbReference>
<dbReference type="PANTHER" id="PTHR46652">
    <property type="entry name" value="LEUCINE-RICH REPEAT AND IQ DOMAIN-CONTAINING PROTEIN 1-RELATED"/>
    <property type="match status" value="1"/>
</dbReference>
<reference evidence="3 4" key="1">
    <citation type="submission" date="2013-04" db="EMBL/GenBank/DDBJ databases">
        <title>Oceanicola sp. 22II1-22F33 Genome Sequencing.</title>
        <authorList>
            <person name="Lai Q."/>
            <person name="Li G."/>
            <person name="Shao Z."/>
        </authorList>
    </citation>
    <scope>NUCLEOTIDE SEQUENCE [LARGE SCALE GENOMIC DNA]</scope>
    <source>
        <strain evidence="3 4">22II1-22F33</strain>
    </source>
</reference>
<dbReference type="InterPro" id="IPR032675">
    <property type="entry name" value="LRR_dom_sf"/>
</dbReference>
<keyword evidence="2" id="KW-0677">Repeat</keyword>
<name>A0A225NGG5_9RHOB</name>
<evidence type="ECO:0000256" key="2">
    <source>
        <dbReference type="ARBA" id="ARBA00022737"/>
    </source>
</evidence>
<evidence type="ECO:0000313" key="3">
    <source>
        <dbReference type="EMBL" id="OWU72639.1"/>
    </source>
</evidence>
<proteinExistence type="predicted"/>
<keyword evidence="1" id="KW-0433">Leucine-rich repeat</keyword>
<evidence type="ECO:0000256" key="1">
    <source>
        <dbReference type="ARBA" id="ARBA00022614"/>
    </source>
</evidence>
<dbReference type="AlphaFoldDB" id="A0A225NGG5"/>
<evidence type="ECO:0000313" key="4">
    <source>
        <dbReference type="Proteomes" id="UP000215377"/>
    </source>
</evidence>
<comment type="caution">
    <text evidence="3">The sequence shown here is derived from an EMBL/GenBank/DDBJ whole genome shotgun (WGS) entry which is preliminary data.</text>
</comment>
<gene>
    <name evidence="3" type="ORF">ATO3_16400</name>
</gene>